<protein>
    <submittedName>
        <fullName evidence="8">Pyruvate dehydrogenase E1 component alpha subunit</fullName>
    </submittedName>
</protein>
<evidence type="ECO:0000256" key="4">
    <source>
        <dbReference type="ARBA" id="ARBA00025211"/>
    </source>
</evidence>
<dbReference type="CDD" id="cd02000">
    <property type="entry name" value="TPP_E1_PDC_ADC_BCADC"/>
    <property type="match status" value="1"/>
</dbReference>
<evidence type="ECO:0000256" key="6">
    <source>
        <dbReference type="SAM" id="MobiDB-lite"/>
    </source>
</evidence>
<evidence type="ECO:0000256" key="3">
    <source>
        <dbReference type="ARBA" id="ARBA00023052"/>
    </source>
</evidence>
<gene>
    <name evidence="8" type="ORF">SAMN02982931_01637</name>
</gene>
<evidence type="ECO:0000256" key="5">
    <source>
        <dbReference type="ARBA" id="ARBA00051231"/>
    </source>
</evidence>
<organism evidence="8 9">
    <name type="scientific">Bauldia litoralis</name>
    <dbReference type="NCBI Taxonomy" id="665467"/>
    <lineage>
        <taxon>Bacteria</taxon>
        <taxon>Pseudomonadati</taxon>
        <taxon>Pseudomonadota</taxon>
        <taxon>Alphaproteobacteria</taxon>
        <taxon>Hyphomicrobiales</taxon>
        <taxon>Kaistiaceae</taxon>
        <taxon>Bauldia</taxon>
    </lineage>
</organism>
<dbReference type="OrthoDB" id="9766715at2"/>
<dbReference type="Gene3D" id="3.40.50.970">
    <property type="match status" value="1"/>
</dbReference>
<keyword evidence="3" id="KW-0786">Thiamine pyrophosphate</keyword>
<evidence type="ECO:0000256" key="2">
    <source>
        <dbReference type="ARBA" id="ARBA00023002"/>
    </source>
</evidence>
<name>A0A1G6BMP9_9HYPH</name>
<dbReference type="STRING" id="665467.SAMN02982931_01637"/>
<dbReference type="GO" id="GO:0004739">
    <property type="term" value="F:pyruvate dehydrogenase (acetyl-transferring) activity"/>
    <property type="evidence" value="ECO:0007669"/>
    <property type="project" value="UniProtKB-EC"/>
</dbReference>
<dbReference type="EMBL" id="FMXQ01000003">
    <property type="protein sequence ID" value="SDB21901.1"/>
    <property type="molecule type" value="Genomic_DNA"/>
</dbReference>
<evidence type="ECO:0000259" key="7">
    <source>
        <dbReference type="Pfam" id="PF00676"/>
    </source>
</evidence>
<evidence type="ECO:0000256" key="1">
    <source>
        <dbReference type="ARBA" id="ARBA00001964"/>
    </source>
</evidence>
<dbReference type="Proteomes" id="UP000199071">
    <property type="component" value="Unassembled WGS sequence"/>
</dbReference>
<dbReference type="Pfam" id="PF00676">
    <property type="entry name" value="E1_dh"/>
    <property type="match status" value="1"/>
</dbReference>
<comment type="cofactor">
    <cofactor evidence="1">
        <name>thiamine diphosphate</name>
        <dbReference type="ChEBI" id="CHEBI:58937"/>
    </cofactor>
</comment>
<dbReference type="InterPro" id="IPR029061">
    <property type="entry name" value="THDP-binding"/>
</dbReference>
<dbReference type="InterPro" id="IPR050642">
    <property type="entry name" value="PDH_E1_Alpha_Subunit"/>
</dbReference>
<dbReference type="GO" id="GO:0006086">
    <property type="term" value="P:pyruvate decarboxylation to acetyl-CoA"/>
    <property type="evidence" value="ECO:0007669"/>
    <property type="project" value="TreeGrafter"/>
</dbReference>
<dbReference type="RefSeq" id="WP_090875924.1">
    <property type="nucleotide sequence ID" value="NZ_FMXQ01000003.1"/>
</dbReference>
<reference evidence="8 9" key="1">
    <citation type="submission" date="2016-10" db="EMBL/GenBank/DDBJ databases">
        <authorList>
            <person name="de Groot N.N."/>
        </authorList>
    </citation>
    <scope>NUCLEOTIDE SEQUENCE [LARGE SCALE GENOMIC DNA]</scope>
    <source>
        <strain evidence="8 9">ATCC 35022</strain>
    </source>
</reference>
<sequence>MAARKKSAKPSNQVPDPLTDDDRVELFRSMVGIREFEEQVQRSYLEGLVHGTTHLCNGHEAVSSGVAQALRPDDYVSYTYRGHGHCLARGMDMEAAFAELFGRVDGVCGGIGGSMHLTDIDKGLIGAFGIVGGGLPVAVGAGLSAQLANKEQVSVSFFGDGAANIGAFHESMNIAQVWKLPVLFVCENNLYGEFTRINHTTPYEDLVIRARGYAMEAVQVDGNDVEEVYAAASIAAMRARGGGGPTFIEAKTYRHRGHSRTDPAKYRDPAEVEEWLKRDPITLYRKDLIARGLLDAKAADAIVAELQSEAKAAADRAAASEWPSADQDFMAKTFA</sequence>
<evidence type="ECO:0000313" key="8">
    <source>
        <dbReference type="EMBL" id="SDB21901.1"/>
    </source>
</evidence>
<dbReference type="SUPFAM" id="SSF52518">
    <property type="entry name" value="Thiamin diphosphate-binding fold (THDP-binding)"/>
    <property type="match status" value="1"/>
</dbReference>
<proteinExistence type="predicted"/>
<dbReference type="AlphaFoldDB" id="A0A1G6BMP9"/>
<keyword evidence="8" id="KW-0670">Pyruvate</keyword>
<comment type="function">
    <text evidence="4">The pyruvate dehydrogenase complex catalyzes the overall conversion of pyruvate to acetyl-CoA and CO(2). It contains multiple copies of three enzymatic components: pyruvate dehydrogenase (E1), dihydrolipoamide acetyltransferase (E2) and lipoamide dehydrogenase (E3).</text>
</comment>
<dbReference type="InterPro" id="IPR001017">
    <property type="entry name" value="DH_E1"/>
</dbReference>
<dbReference type="PANTHER" id="PTHR11516:SF60">
    <property type="entry name" value="PYRUVATE DEHYDROGENASE E1 COMPONENT SUBUNIT ALPHA"/>
    <property type="match status" value="1"/>
</dbReference>
<comment type="catalytic activity">
    <reaction evidence="5">
        <text>N(6)-[(R)-lipoyl]-L-lysyl-[protein] + pyruvate + H(+) = N(6)-[(R)-S(8)-acetyldihydrolipoyl]-L-lysyl-[protein] + CO2</text>
        <dbReference type="Rhea" id="RHEA:19189"/>
        <dbReference type="Rhea" id="RHEA-COMP:10474"/>
        <dbReference type="Rhea" id="RHEA-COMP:10478"/>
        <dbReference type="ChEBI" id="CHEBI:15361"/>
        <dbReference type="ChEBI" id="CHEBI:15378"/>
        <dbReference type="ChEBI" id="CHEBI:16526"/>
        <dbReference type="ChEBI" id="CHEBI:83099"/>
        <dbReference type="ChEBI" id="CHEBI:83111"/>
        <dbReference type="EC" id="1.2.4.1"/>
    </reaction>
</comment>
<keyword evidence="2" id="KW-0560">Oxidoreductase</keyword>
<accession>A0A1G6BMP9</accession>
<feature type="region of interest" description="Disordered" evidence="6">
    <location>
        <begin position="1"/>
        <end position="20"/>
    </location>
</feature>
<keyword evidence="9" id="KW-1185">Reference proteome</keyword>
<feature type="domain" description="Dehydrogenase E1 component" evidence="7">
    <location>
        <begin position="29"/>
        <end position="322"/>
    </location>
</feature>
<dbReference type="PANTHER" id="PTHR11516">
    <property type="entry name" value="PYRUVATE DEHYDROGENASE E1 COMPONENT, ALPHA SUBUNIT BACTERIAL AND ORGANELLAR"/>
    <property type="match status" value="1"/>
</dbReference>
<evidence type="ECO:0000313" key="9">
    <source>
        <dbReference type="Proteomes" id="UP000199071"/>
    </source>
</evidence>